<dbReference type="EMBL" id="CCBP010000118">
    <property type="protein sequence ID" value="CDO72828.1"/>
    <property type="molecule type" value="Genomic_DNA"/>
</dbReference>
<reference evidence="2" key="1">
    <citation type="submission" date="2014-01" db="EMBL/GenBank/DDBJ databases">
        <title>The genome of the white-rot fungus Pycnoporus cinnabarinus: a basidiomycete model with a versatile arsenal for lignocellulosic biomass breakdown.</title>
        <authorList>
            <person name="Levasseur A."/>
            <person name="Lomascolo A."/>
            <person name="Ruiz-Duenas F.J."/>
            <person name="Uzan E."/>
            <person name="Piumi F."/>
            <person name="Kues U."/>
            <person name="Ram A.F.J."/>
            <person name="Murat C."/>
            <person name="Haon M."/>
            <person name="Benoit I."/>
            <person name="Arfi Y."/>
            <person name="Chevret D."/>
            <person name="Drula E."/>
            <person name="Kwon M.J."/>
            <person name="Gouret P."/>
            <person name="Lesage-Meessen L."/>
            <person name="Lombard V."/>
            <person name="Mariette J."/>
            <person name="Noirot C."/>
            <person name="Park J."/>
            <person name="Patyshakuliyeva A."/>
            <person name="Wieneger R.A.B."/>
            <person name="Wosten H.A.B."/>
            <person name="Martin F."/>
            <person name="Coutinho P.M."/>
            <person name="de Vries R."/>
            <person name="Martinez A.T."/>
            <person name="Klopp C."/>
            <person name="Pontarotti P."/>
            <person name="Henrissat B."/>
            <person name="Record E."/>
        </authorList>
    </citation>
    <scope>NUCLEOTIDE SEQUENCE [LARGE SCALE GENOMIC DNA]</scope>
    <source>
        <strain evidence="2">BRFM137</strain>
    </source>
</reference>
<comment type="caution">
    <text evidence="2">The sequence shown here is derived from an EMBL/GenBank/DDBJ whole genome shotgun (WGS) entry which is preliminary data.</text>
</comment>
<dbReference type="PROSITE" id="PS50404">
    <property type="entry name" value="GST_NTER"/>
    <property type="match status" value="1"/>
</dbReference>
<dbReference type="InterPro" id="IPR036249">
    <property type="entry name" value="Thioredoxin-like_sf"/>
</dbReference>
<dbReference type="Pfam" id="PF13417">
    <property type="entry name" value="GST_N_3"/>
    <property type="match status" value="1"/>
</dbReference>
<dbReference type="HOGENOM" id="CLU_066075_0_0_1"/>
<dbReference type="Proteomes" id="UP000029665">
    <property type="component" value="Unassembled WGS sequence"/>
</dbReference>
<keyword evidence="3" id="KW-1185">Reference proteome</keyword>
<dbReference type="Gene3D" id="3.40.30.10">
    <property type="entry name" value="Glutaredoxin"/>
    <property type="match status" value="1"/>
</dbReference>
<dbReference type="SUPFAM" id="SSF52833">
    <property type="entry name" value="Thioredoxin-like"/>
    <property type="match status" value="1"/>
</dbReference>
<evidence type="ECO:0000313" key="3">
    <source>
        <dbReference type="Proteomes" id="UP000029665"/>
    </source>
</evidence>
<dbReference type="InterPro" id="IPR036282">
    <property type="entry name" value="Glutathione-S-Trfase_C_sf"/>
</dbReference>
<evidence type="ECO:0000313" key="2">
    <source>
        <dbReference type="EMBL" id="CDO72828.1"/>
    </source>
</evidence>
<dbReference type="CDD" id="cd00570">
    <property type="entry name" value="GST_N_family"/>
    <property type="match status" value="1"/>
</dbReference>
<feature type="domain" description="GST N-terminal" evidence="1">
    <location>
        <begin position="5"/>
        <end position="96"/>
    </location>
</feature>
<evidence type="ECO:0000259" key="1">
    <source>
        <dbReference type="PROSITE" id="PS50404"/>
    </source>
</evidence>
<dbReference type="InterPro" id="IPR004045">
    <property type="entry name" value="Glutathione_S-Trfase_N"/>
</dbReference>
<name>A0A060SKA1_PYCCI</name>
<accession>A0A060SKA1</accession>
<sequence>MYDIKMFPEFGSTRVSSATAVEIALHEAKAKHIQYQIDLQNKPEWYAPKVNPASKVPAIAYGGPDVPPDQPSPESVKLAESLILVEFIADLYPNSGILPADPVLRAKARFFVDAVSTKFVPRWQALLQGKGPVHDFYEAVEFLQGLLPEEGYAIGPYSLADIAITPFLGRARIALKSDLGGYPRGEGPRVLETLTSGNGRFARIGKYFHDLLERESFKATFDEVSSLVMHTEVVPLLTVALAQGYVTERYKARFADLRK</sequence>
<dbReference type="OMA" id="MSHVEMS"/>
<dbReference type="SFLD" id="SFLDS00019">
    <property type="entry name" value="Glutathione_Transferase_(cytos"/>
    <property type="match status" value="1"/>
</dbReference>
<dbReference type="PANTHER" id="PTHR43968:SF6">
    <property type="entry name" value="GLUTATHIONE S-TRANSFERASE OMEGA"/>
    <property type="match status" value="1"/>
</dbReference>
<dbReference type="SFLD" id="SFLDG00358">
    <property type="entry name" value="Main_(cytGST)"/>
    <property type="match status" value="1"/>
</dbReference>
<dbReference type="SUPFAM" id="SSF47616">
    <property type="entry name" value="GST C-terminal domain-like"/>
    <property type="match status" value="1"/>
</dbReference>
<proteinExistence type="predicted"/>
<gene>
    <name evidence="2" type="ORF">BN946_scf185002.g13</name>
</gene>
<dbReference type="AlphaFoldDB" id="A0A060SKA1"/>
<dbReference type="InterPro" id="IPR040079">
    <property type="entry name" value="Glutathione_S-Trfase"/>
</dbReference>
<dbReference type="Gene3D" id="1.20.1050.10">
    <property type="match status" value="1"/>
</dbReference>
<protein>
    <recommendedName>
        <fullName evidence="1">GST N-terminal domain-containing protein</fullName>
    </recommendedName>
</protein>
<organism evidence="2 3">
    <name type="scientific">Pycnoporus cinnabarinus</name>
    <name type="common">Cinnabar-red polypore</name>
    <name type="synonym">Trametes cinnabarina</name>
    <dbReference type="NCBI Taxonomy" id="5643"/>
    <lineage>
        <taxon>Eukaryota</taxon>
        <taxon>Fungi</taxon>
        <taxon>Dikarya</taxon>
        <taxon>Basidiomycota</taxon>
        <taxon>Agaricomycotina</taxon>
        <taxon>Agaricomycetes</taxon>
        <taxon>Polyporales</taxon>
        <taxon>Polyporaceae</taxon>
        <taxon>Trametes</taxon>
    </lineage>
</organism>
<dbReference type="OrthoDB" id="202840at2759"/>
<dbReference type="STRING" id="5643.A0A060SKA1"/>
<dbReference type="GO" id="GO:0005737">
    <property type="term" value="C:cytoplasm"/>
    <property type="evidence" value="ECO:0007669"/>
    <property type="project" value="TreeGrafter"/>
</dbReference>
<dbReference type="PANTHER" id="PTHR43968">
    <property type="match status" value="1"/>
</dbReference>
<dbReference type="InterPro" id="IPR050983">
    <property type="entry name" value="GST_Omega/HSP26"/>
</dbReference>